<dbReference type="AlphaFoldDB" id="A0A443IXJ0"/>
<dbReference type="EMBL" id="QYTU02000008">
    <property type="protein sequence ID" value="RWR12883.1"/>
    <property type="molecule type" value="Genomic_DNA"/>
</dbReference>
<keyword evidence="3" id="KW-1185">Reference proteome</keyword>
<evidence type="ECO:0000259" key="1">
    <source>
        <dbReference type="PROSITE" id="PS50965"/>
    </source>
</evidence>
<accession>A0A443IXJ0</accession>
<dbReference type="PROSITE" id="PS50965">
    <property type="entry name" value="NERD"/>
    <property type="match status" value="1"/>
</dbReference>
<reference evidence="2" key="1">
    <citation type="submission" date="2018-12" db="EMBL/GenBank/DDBJ databases">
        <authorList>
            <person name="Sun L."/>
            <person name="Chen Z."/>
        </authorList>
    </citation>
    <scope>NUCLEOTIDE SEQUENCE [LARGE SCALE GENOMIC DNA]</scope>
    <source>
        <strain evidence="2">DSM 16012</strain>
    </source>
</reference>
<name>A0A443IXJ0_9BACI</name>
<proteinExistence type="predicted"/>
<evidence type="ECO:0000313" key="3">
    <source>
        <dbReference type="Proteomes" id="UP000273811"/>
    </source>
</evidence>
<dbReference type="Pfam" id="PF08378">
    <property type="entry name" value="NERD"/>
    <property type="match status" value="1"/>
</dbReference>
<organism evidence="2 3">
    <name type="scientific">Siminovitchia fortis</name>
    <dbReference type="NCBI Taxonomy" id="254758"/>
    <lineage>
        <taxon>Bacteria</taxon>
        <taxon>Bacillati</taxon>
        <taxon>Bacillota</taxon>
        <taxon>Bacilli</taxon>
        <taxon>Bacillales</taxon>
        <taxon>Bacillaceae</taxon>
        <taxon>Siminovitchia</taxon>
    </lineage>
</organism>
<dbReference type="InterPro" id="IPR011528">
    <property type="entry name" value="NERD"/>
</dbReference>
<protein>
    <submittedName>
        <fullName evidence="2">NERD domain-containing protein</fullName>
    </submittedName>
</protein>
<dbReference type="Proteomes" id="UP000273811">
    <property type="component" value="Unassembled WGS sequence"/>
</dbReference>
<comment type="caution">
    <text evidence="2">The sequence shown here is derived from an EMBL/GenBank/DDBJ whole genome shotgun (WGS) entry which is preliminary data.</text>
</comment>
<sequence>MILKPYNVPLPLQMMRCLIPRYELSPKEKHDYIYLEKGHEGERKFASLLENLSNLIIMHDLLLECDNNIFQIDALLLKHKTIHLFEVKNFEGDFYIESDIWYTGSGKEIKNPLLQLSRCESLLRQFLQKSGFNFPIKGNVIFINSEFTLYQAPLHLPIILPTQLNRFLNQLNANSPKPNNNHISLADKLVSSHLDDRSYHRLPHYHYDQLKKGIVCMSCNSLTTSLMGRRVVCDHCGSEENVDTSIRRSIQQFQLLFPDKKITTNIIQEWCGIGSDKTIRRILGSYFKMKWQGKNTYYVDSNG</sequence>
<feature type="domain" description="NERD" evidence="1">
    <location>
        <begin position="37"/>
        <end position="146"/>
    </location>
</feature>
<gene>
    <name evidence="2" type="ORF">D4N35_005745</name>
</gene>
<dbReference type="OrthoDB" id="2164794at2"/>
<dbReference type="RefSeq" id="WP_120071330.1">
    <property type="nucleotide sequence ID" value="NZ_CP126113.1"/>
</dbReference>
<evidence type="ECO:0000313" key="2">
    <source>
        <dbReference type="EMBL" id="RWR12883.1"/>
    </source>
</evidence>